<evidence type="ECO:0000313" key="1">
    <source>
        <dbReference type="EMBL" id="CEG20951.1"/>
    </source>
</evidence>
<evidence type="ECO:0000313" key="2">
    <source>
        <dbReference type="Proteomes" id="UP000055047"/>
    </source>
</evidence>
<name>A0A098EI22_ANAPH</name>
<sequence length="29" mass="3381">MMLLLDRLINLLLLLLRPPVKTSFSLLML</sequence>
<dbReference type="AlphaFoldDB" id="A0A098EI22"/>
<dbReference type="Proteomes" id="UP000055047">
    <property type="component" value="Unassembled WGS sequence"/>
</dbReference>
<gene>
    <name evidence="1" type="primary">p44</name>
    <name evidence="1" type="ORF">ANAPHAGO_00339</name>
</gene>
<reference evidence="1 2" key="1">
    <citation type="submission" date="2014-09" db="EMBL/GenBank/DDBJ databases">
        <authorList>
            <person name="Loux Valentin"/>
            <person name="Dugat Thibaut"/>
        </authorList>
    </citation>
    <scope>NUCLEOTIDE SEQUENCE [LARGE SCALE GENOMIC DNA]</scope>
    <source>
        <strain evidence="1 2">BOV-10_179</strain>
    </source>
</reference>
<dbReference type="EMBL" id="CCXQ01000129">
    <property type="protein sequence ID" value="CEG20951.1"/>
    <property type="molecule type" value="Genomic_DNA"/>
</dbReference>
<accession>A0A098EI22</accession>
<protein>
    <submittedName>
        <fullName evidence="1">p44 outermembrane protein, silent</fullName>
    </submittedName>
</protein>
<proteinExistence type="predicted"/>
<organism evidence="1 2">
    <name type="scientific">Anaplasma phagocytophilum</name>
    <name type="common">Ehrlichia phagocytophila</name>
    <dbReference type="NCBI Taxonomy" id="948"/>
    <lineage>
        <taxon>Bacteria</taxon>
        <taxon>Pseudomonadati</taxon>
        <taxon>Pseudomonadota</taxon>
        <taxon>Alphaproteobacteria</taxon>
        <taxon>Rickettsiales</taxon>
        <taxon>Anaplasmataceae</taxon>
        <taxon>Anaplasma</taxon>
        <taxon>phagocytophilum group</taxon>
    </lineage>
</organism>